<proteinExistence type="predicted"/>
<sequence>MKNLSLLWINLPYNVSLVCGIVRDTNNLPVRQINSLAEDFLDIVCMEKFVKEIKLIHNGHLRYNFRETIILFFM</sequence>
<protein>
    <submittedName>
        <fullName evidence="2">Putative secreted protein</fullName>
    </submittedName>
</protein>
<accession>A0A7G3ALF0</accession>
<dbReference type="EMBL" id="GITU01004687">
    <property type="protein sequence ID" value="MBC1173390.1"/>
    <property type="molecule type" value="Transcribed_RNA"/>
</dbReference>
<keyword evidence="1" id="KW-0732">Signal</keyword>
<dbReference type="AlphaFoldDB" id="A0A7G3ALF0"/>
<organism evidence="2">
    <name type="scientific">Lutzomyia longipalpis</name>
    <name type="common">Sand fly</name>
    <dbReference type="NCBI Taxonomy" id="7200"/>
    <lineage>
        <taxon>Eukaryota</taxon>
        <taxon>Metazoa</taxon>
        <taxon>Ecdysozoa</taxon>
        <taxon>Arthropoda</taxon>
        <taxon>Hexapoda</taxon>
        <taxon>Insecta</taxon>
        <taxon>Pterygota</taxon>
        <taxon>Neoptera</taxon>
        <taxon>Endopterygota</taxon>
        <taxon>Diptera</taxon>
        <taxon>Nematocera</taxon>
        <taxon>Psychodoidea</taxon>
        <taxon>Psychodidae</taxon>
        <taxon>Lutzomyia</taxon>
        <taxon>Lutzomyia</taxon>
    </lineage>
</organism>
<evidence type="ECO:0000256" key="1">
    <source>
        <dbReference type="SAM" id="SignalP"/>
    </source>
</evidence>
<name>A0A7G3ALF0_LUTLO</name>
<feature type="chain" id="PRO_5028861946" evidence="1">
    <location>
        <begin position="21"/>
        <end position="74"/>
    </location>
</feature>
<evidence type="ECO:0000313" key="2">
    <source>
        <dbReference type="EMBL" id="MBC1173390.1"/>
    </source>
</evidence>
<reference evidence="2" key="1">
    <citation type="journal article" date="2020" name="BMC">
        <title>Leishmania infection induces a limited differential gene expression in the sand fly midgut.</title>
        <authorList>
            <person name="Coutinho-Abreu I.V."/>
            <person name="Serafim T.D."/>
            <person name="Meneses C."/>
            <person name="Kamhawi S."/>
            <person name="Oliveira F."/>
            <person name="Valenzuela J.G."/>
        </authorList>
    </citation>
    <scope>NUCLEOTIDE SEQUENCE</scope>
    <source>
        <strain evidence="2">Jacobina</strain>
        <tissue evidence="2">Midgut</tissue>
    </source>
</reference>
<feature type="signal peptide" evidence="1">
    <location>
        <begin position="1"/>
        <end position="20"/>
    </location>
</feature>